<dbReference type="GO" id="GO:0045040">
    <property type="term" value="P:protein insertion into mitochondrial outer membrane"/>
    <property type="evidence" value="ECO:0007669"/>
    <property type="project" value="TreeGrafter"/>
</dbReference>
<dbReference type="InterPro" id="IPR034746">
    <property type="entry name" value="POTRA"/>
</dbReference>
<proteinExistence type="inferred from homology"/>
<dbReference type="Proteomes" id="UP000606786">
    <property type="component" value="Unassembled WGS sequence"/>
</dbReference>
<gene>
    <name evidence="7" type="ORF">CCAP1982_LOCUS19882</name>
</gene>
<comment type="subcellular location">
    <subcellularLocation>
        <location evidence="1">Mitochondrion outer membrane</location>
        <topology evidence="1">Multi-pass membrane protein</topology>
    </subcellularLocation>
</comment>
<keyword evidence="3" id="KW-1134">Transmembrane beta strand</keyword>
<reference evidence="7" key="1">
    <citation type="submission" date="2020-11" db="EMBL/GenBank/DDBJ databases">
        <authorList>
            <person name="Whitehead M."/>
        </authorList>
    </citation>
    <scope>NUCLEOTIDE SEQUENCE</scope>
    <source>
        <strain evidence="7">EGII</strain>
    </source>
</reference>
<evidence type="ECO:0000256" key="1">
    <source>
        <dbReference type="ARBA" id="ARBA00004374"/>
    </source>
</evidence>
<evidence type="ECO:0000256" key="3">
    <source>
        <dbReference type="ARBA" id="ARBA00022452"/>
    </source>
</evidence>
<protein>
    <submittedName>
        <fullName evidence="7">(Mediterranean fruit fly) hypothetical protein</fullName>
    </submittedName>
</protein>
<evidence type="ECO:0000259" key="6">
    <source>
        <dbReference type="PROSITE" id="PS51779"/>
    </source>
</evidence>
<keyword evidence="5" id="KW-0472">Membrane</keyword>
<comment type="similarity">
    <text evidence="2">Belongs to the SAM50/omp85 family.</text>
</comment>
<evidence type="ECO:0000313" key="8">
    <source>
        <dbReference type="Proteomes" id="UP000606786"/>
    </source>
</evidence>
<sequence length="262" mass="29808">MPRHTRTVKEQAKVDLSKIPAHVERVNVSGLLRTHNDYVMKAAEGLFKARNFQDVMIESMNAKSYLHELGIFKDVQVRIDVSKGENASPNGYEITLKGQELSRLVGSVGTEVGQNEGSLRTELSIPNILGRGESISLQGSYATTRANELQLKFWKSFFHTRFVENRPEVSFSIFRHVDRMDVSSFQNAKSGFVADFSVNTLLPFELTHSIQYEASRRDLSLLLKQVPFAIREQCGPKLASLLRYSVIYDQRDNPVFPRKVLW</sequence>
<dbReference type="GO" id="GO:0005741">
    <property type="term" value="C:mitochondrial outer membrane"/>
    <property type="evidence" value="ECO:0007669"/>
    <property type="project" value="UniProtKB-SubCell"/>
</dbReference>
<dbReference type="InterPro" id="IPR039910">
    <property type="entry name" value="D15-like"/>
</dbReference>
<comment type="caution">
    <text evidence="7">The sequence shown here is derived from an EMBL/GenBank/DDBJ whole genome shotgun (WGS) entry which is preliminary data.</text>
</comment>
<evidence type="ECO:0000256" key="5">
    <source>
        <dbReference type="ARBA" id="ARBA00023136"/>
    </source>
</evidence>
<dbReference type="PROSITE" id="PS51779">
    <property type="entry name" value="POTRA"/>
    <property type="match status" value="1"/>
</dbReference>
<dbReference type="GO" id="GO:0033108">
    <property type="term" value="P:mitochondrial respiratory chain complex assembly"/>
    <property type="evidence" value="ECO:0007669"/>
    <property type="project" value="TreeGrafter"/>
</dbReference>
<keyword evidence="8" id="KW-1185">Reference proteome</keyword>
<dbReference type="AlphaFoldDB" id="A0A811V8V8"/>
<name>A0A811V8V8_CERCA</name>
<dbReference type="Gene3D" id="2.40.160.50">
    <property type="entry name" value="membrane protein fhac: a member of the omp85/tpsb transporter family"/>
    <property type="match status" value="1"/>
</dbReference>
<evidence type="ECO:0000256" key="2">
    <source>
        <dbReference type="ARBA" id="ARBA00010913"/>
    </source>
</evidence>
<accession>A0A811V8V8</accession>
<dbReference type="PANTHER" id="PTHR12815:SF18">
    <property type="entry name" value="SORTING AND ASSEMBLY MACHINERY COMPONENT 50 HOMOLOG"/>
    <property type="match status" value="1"/>
</dbReference>
<dbReference type="Pfam" id="PF01103">
    <property type="entry name" value="Omp85"/>
    <property type="match status" value="1"/>
</dbReference>
<evidence type="ECO:0000313" key="7">
    <source>
        <dbReference type="EMBL" id="CAD7011770.1"/>
    </source>
</evidence>
<dbReference type="InterPro" id="IPR000184">
    <property type="entry name" value="Bac_surfAg_D15"/>
</dbReference>
<dbReference type="PANTHER" id="PTHR12815">
    <property type="entry name" value="SORTING AND ASSEMBLY MACHINERY SAMM50 PROTEIN FAMILY MEMBER"/>
    <property type="match status" value="1"/>
</dbReference>
<dbReference type="EMBL" id="CAJHJT010000056">
    <property type="protein sequence ID" value="CAD7011770.1"/>
    <property type="molecule type" value="Genomic_DNA"/>
</dbReference>
<dbReference type="OrthoDB" id="1724197at2759"/>
<feature type="domain" description="POTRA" evidence="6">
    <location>
        <begin position="21"/>
        <end position="99"/>
    </location>
</feature>
<evidence type="ECO:0000256" key="4">
    <source>
        <dbReference type="ARBA" id="ARBA00022692"/>
    </source>
</evidence>
<keyword evidence="4" id="KW-0812">Transmembrane</keyword>
<organism evidence="7 8">
    <name type="scientific">Ceratitis capitata</name>
    <name type="common">Mediterranean fruit fly</name>
    <name type="synonym">Tephritis capitata</name>
    <dbReference type="NCBI Taxonomy" id="7213"/>
    <lineage>
        <taxon>Eukaryota</taxon>
        <taxon>Metazoa</taxon>
        <taxon>Ecdysozoa</taxon>
        <taxon>Arthropoda</taxon>
        <taxon>Hexapoda</taxon>
        <taxon>Insecta</taxon>
        <taxon>Pterygota</taxon>
        <taxon>Neoptera</taxon>
        <taxon>Endopterygota</taxon>
        <taxon>Diptera</taxon>
        <taxon>Brachycera</taxon>
        <taxon>Muscomorpha</taxon>
        <taxon>Tephritoidea</taxon>
        <taxon>Tephritidae</taxon>
        <taxon>Ceratitis</taxon>
        <taxon>Ceratitis</taxon>
    </lineage>
</organism>